<evidence type="ECO:0008006" key="4">
    <source>
        <dbReference type="Google" id="ProtNLM"/>
    </source>
</evidence>
<dbReference type="RefSeq" id="WP_150931043.1">
    <property type="nucleotide sequence ID" value="NZ_VYTZ01000001.1"/>
</dbReference>
<evidence type="ECO:0000256" key="1">
    <source>
        <dbReference type="SAM" id="SignalP"/>
    </source>
</evidence>
<sequence length="156" mass="17359">MRIGKKLALPIAVTAGIASLLLPTGGAAIASASAGAQALRGGSKTYTLTHIDARNSITDNWRSTRNNRAGGRAQACVRASGYRFDPWFEKPHRFNQGWFFSLRKPNSDRIWASKDYKGAVRSVCSPWVNRRGTFYTRVTVHSGSLLQKAQVWQYWN</sequence>
<organism evidence="2 3">
    <name type="scientific">Microbispora cellulosiformans</name>
    <dbReference type="NCBI Taxonomy" id="2614688"/>
    <lineage>
        <taxon>Bacteria</taxon>
        <taxon>Bacillati</taxon>
        <taxon>Actinomycetota</taxon>
        <taxon>Actinomycetes</taxon>
        <taxon>Streptosporangiales</taxon>
        <taxon>Streptosporangiaceae</taxon>
        <taxon>Microbispora</taxon>
    </lineage>
</organism>
<feature type="chain" id="PRO_5023844136" description="Secreted protein" evidence="1">
    <location>
        <begin position="31"/>
        <end position="156"/>
    </location>
</feature>
<dbReference type="AlphaFoldDB" id="A0A5J5KDM7"/>
<evidence type="ECO:0000313" key="2">
    <source>
        <dbReference type="EMBL" id="KAA9381948.1"/>
    </source>
</evidence>
<protein>
    <recommendedName>
        <fullName evidence="4">Secreted protein</fullName>
    </recommendedName>
</protein>
<feature type="signal peptide" evidence="1">
    <location>
        <begin position="1"/>
        <end position="30"/>
    </location>
</feature>
<comment type="caution">
    <text evidence="2">The sequence shown here is derived from an EMBL/GenBank/DDBJ whole genome shotgun (WGS) entry which is preliminary data.</text>
</comment>
<name>A0A5J5KDM7_9ACTN</name>
<dbReference type="Proteomes" id="UP000327011">
    <property type="component" value="Unassembled WGS sequence"/>
</dbReference>
<evidence type="ECO:0000313" key="3">
    <source>
        <dbReference type="Proteomes" id="UP000327011"/>
    </source>
</evidence>
<gene>
    <name evidence="2" type="ORF">F5972_03825</name>
</gene>
<keyword evidence="3" id="KW-1185">Reference proteome</keyword>
<accession>A0A5J5KDM7</accession>
<proteinExistence type="predicted"/>
<keyword evidence="1" id="KW-0732">Signal</keyword>
<reference evidence="2 3" key="1">
    <citation type="submission" date="2019-09" db="EMBL/GenBank/DDBJ databases">
        <title>Screening of Novel Bioactive Compounds from Soil-Associated.</title>
        <authorList>
            <person name="Gong X."/>
        </authorList>
    </citation>
    <scope>NUCLEOTIDE SEQUENCE [LARGE SCALE GENOMIC DNA]</scope>
    <source>
        <strain evidence="2 3">Gxj-6</strain>
    </source>
</reference>
<dbReference type="EMBL" id="VYTZ01000001">
    <property type="protein sequence ID" value="KAA9381948.1"/>
    <property type="molecule type" value="Genomic_DNA"/>
</dbReference>